<reference evidence="2 3" key="1">
    <citation type="submission" date="2019-02" db="EMBL/GenBank/DDBJ databases">
        <title>Deep-cultivation of Planctomycetes and their phenomic and genomic characterization uncovers novel biology.</title>
        <authorList>
            <person name="Wiegand S."/>
            <person name="Jogler M."/>
            <person name="Boedeker C."/>
            <person name="Pinto D."/>
            <person name="Vollmers J."/>
            <person name="Rivas-Marin E."/>
            <person name="Kohn T."/>
            <person name="Peeters S.H."/>
            <person name="Heuer A."/>
            <person name="Rast P."/>
            <person name="Oberbeckmann S."/>
            <person name="Bunk B."/>
            <person name="Jeske O."/>
            <person name="Meyerdierks A."/>
            <person name="Storesund J.E."/>
            <person name="Kallscheuer N."/>
            <person name="Luecker S."/>
            <person name="Lage O.M."/>
            <person name="Pohl T."/>
            <person name="Merkel B.J."/>
            <person name="Hornburger P."/>
            <person name="Mueller R.-W."/>
            <person name="Bruemmer F."/>
            <person name="Labrenz M."/>
            <person name="Spormann A.M."/>
            <person name="Op den Camp H."/>
            <person name="Overmann J."/>
            <person name="Amann R."/>
            <person name="Jetten M.S.M."/>
            <person name="Mascher T."/>
            <person name="Medema M.H."/>
            <person name="Devos D.P."/>
            <person name="Kaster A.-K."/>
            <person name="Ovreas L."/>
            <person name="Rohde M."/>
            <person name="Galperin M.Y."/>
            <person name="Jogler C."/>
        </authorList>
    </citation>
    <scope>NUCLEOTIDE SEQUENCE [LARGE SCALE GENOMIC DNA]</scope>
    <source>
        <strain evidence="2 3">Pan216</strain>
    </source>
</reference>
<dbReference type="AlphaFoldDB" id="A0A518B3N0"/>
<dbReference type="PANTHER" id="PTHR33608:SF6">
    <property type="entry name" value="BLL2464 PROTEIN"/>
    <property type="match status" value="1"/>
</dbReference>
<dbReference type="Gene3D" id="3.40.50.410">
    <property type="entry name" value="von Willebrand factor, type A domain"/>
    <property type="match status" value="1"/>
</dbReference>
<dbReference type="PANTHER" id="PTHR33608">
    <property type="entry name" value="BLL2464 PROTEIN"/>
    <property type="match status" value="1"/>
</dbReference>
<name>A0A518B3N0_9BACT</name>
<dbReference type="RefSeq" id="WP_145258169.1">
    <property type="nucleotide sequence ID" value="NZ_CP036279.1"/>
</dbReference>
<dbReference type="Pfam" id="PF01882">
    <property type="entry name" value="DUF58"/>
    <property type="match status" value="1"/>
</dbReference>
<evidence type="ECO:0000313" key="3">
    <source>
        <dbReference type="Proteomes" id="UP000317093"/>
    </source>
</evidence>
<evidence type="ECO:0000259" key="1">
    <source>
        <dbReference type="SMART" id="SM00327"/>
    </source>
</evidence>
<dbReference type="InterPro" id="IPR002881">
    <property type="entry name" value="DUF58"/>
</dbReference>
<proteinExistence type="predicted"/>
<dbReference type="InterPro" id="IPR036465">
    <property type="entry name" value="vWFA_dom_sf"/>
</dbReference>
<keyword evidence="3" id="KW-1185">Reference proteome</keyword>
<evidence type="ECO:0000313" key="2">
    <source>
        <dbReference type="EMBL" id="QDU61599.1"/>
    </source>
</evidence>
<organism evidence="2 3">
    <name type="scientific">Kolteria novifilia</name>
    <dbReference type="NCBI Taxonomy" id="2527975"/>
    <lineage>
        <taxon>Bacteria</taxon>
        <taxon>Pseudomonadati</taxon>
        <taxon>Planctomycetota</taxon>
        <taxon>Planctomycetia</taxon>
        <taxon>Kolteriales</taxon>
        <taxon>Kolteriaceae</taxon>
        <taxon>Kolteria</taxon>
    </lineage>
</organism>
<sequence>MTDPREETNRSDPISKELLRAVRRLSLRTRRLLGGPWSGLYRSRLRGRGLAFEEVRPYQPGDDVRSLDAKVTARTGEAYVKRFAEERERVAWLLVDQSPSMAFGSIERTKAQAALETAALLALSAAVESDRIGLVTFGRTIHRVAPERGRRHALRIVRDLLLDQSATPTSSTLSDGVETLRRAAHGRSVIFVLSDLLDDDALHGLRRLRHRHELFVLQPIDPLERRLPKRGLIRFQDAETGRVMIVDSGSDEYRQAHADHCRRRERRLQRDLSRMGADWVPLPTDVPVSTSLLKHFSSASRRRTG</sequence>
<dbReference type="EMBL" id="CP036279">
    <property type="protein sequence ID" value="QDU61599.1"/>
    <property type="molecule type" value="Genomic_DNA"/>
</dbReference>
<accession>A0A518B3N0</accession>
<dbReference type="Proteomes" id="UP000317093">
    <property type="component" value="Chromosome"/>
</dbReference>
<dbReference type="InterPro" id="IPR002035">
    <property type="entry name" value="VWF_A"/>
</dbReference>
<dbReference type="OrthoDB" id="9780819at2"/>
<gene>
    <name evidence="2" type="ORF">Pan216_24600</name>
</gene>
<dbReference type="SMART" id="SM00327">
    <property type="entry name" value="VWA"/>
    <property type="match status" value="1"/>
</dbReference>
<dbReference type="KEGG" id="knv:Pan216_24600"/>
<feature type="domain" description="VWFA" evidence="1">
    <location>
        <begin position="88"/>
        <end position="261"/>
    </location>
</feature>
<dbReference type="SUPFAM" id="SSF53300">
    <property type="entry name" value="vWA-like"/>
    <property type="match status" value="1"/>
</dbReference>
<protein>
    <recommendedName>
        <fullName evidence="1">VWFA domain-containing protein</fullName>
    </recommendedName>
</protein>